<evidence type="ECO:0000256" key="1">
    <source>
        <dbReference type="SAM" id="Phobius"/>
    </source>
</evidence>
<dbReference type="EMBL" id="MGFX01000006">
    <property type="protein sequence ID" value="OGM15243.1"/>
    <property type="molecule type" value="Genomic_DNA"/>
</dbReference>
<name>A0A1F7XJR9_9BACT</name>
<dbReference type="SUPFAM" id="SSF48452">
    <property type="entry name" value="TPR-like"/>
    <property type="match status" value="1"/>
</dbReference>
<dbReference type="InterPro" id="IPR011990">
    <property type="entry name" value="TPR-like_helical_dom_sf"/>
</dbReference>
<gene>
    <name evidence="2" type="ORF">A2V97_01250</name>
</gene>
<keyword evidence="1" id="KW-0812">Transmembrane</keyword>
<protein>
    <recommendedName>
        <fullName evidence="4">Tetratricopeptide repeat protein</fullName>
    </recommendedName>
</protein>
<comment type="caution">
    <text evidence="2">The sequence shown here is derived from an EMBL/GenBank/DDBJ whole genome shotgun (WGS) entry which is preliminary data.</text>
</comment>
<evidence type="ECO:0000313" key="3">
    <source>
        <dbReference type="Proteomes" id="UP000177382"/>
    </source>
</evidence>
<dbReference type="AlphaFoldDB" id="A0A1F7XJR9"/>
<sequence>MRNIFLYVIFLSLVFLLSEFVFVMNNKNAVLGYYYFERAKESADRGNFQETVNFLVKWAESDMQKKGGAGSIKNENFHPVLSRYPNEITFENNDSLNKDIRNYLFSIKFINLFFNDYYSLSRVFYDLGVLSFQNDSEYLFPRFLQTAINLSPQHSYLYVELANFYYNYGQIEEAEDILLYKCEKYQTSTDWCENYYDNHIKNGDYPLTPGFLLEESGRFYNYPSLVSTLSSL</sequence>
<evidence type="ECO:0000313" key="2">
    <source>
        <dbReference type="EMBL" id="OGM15243.1"/>
    </source>
</evidence>
<organism evidence="2 3">
    <name type="scientific">Candidatus Woesebacteria bacterium RBG_16_42_24</name>
    <dbReference type="NCBI Taxonomy" id="1802485"/>
    <lineage>
        <taxon>Bacteria</taxon>
        <taxon>Candidatus Woeseibacteriota</taxon>
    </lineage>
</organism>
<evidence type="ECO:0008006" key="4">
    <source>
        <dbReference type="Google" id="ProtNLM"/>
    </source>
</evidence>
<keyword evidence="1" id="KW-0472">Membrane</keyword>
<accession>A0A1F7XJR9</accession>
<dbReference type="Pfam" id="PF13431">
    <property type="entry name" value="TPR_17"/>
    <property type="match status" value="1"/>
</dbReference>
<keyword evidence="1" id="KW-1133">Transmembrane helix</keyword>
<proteinExistence type="predicted"/>
<feature type="transmembrane region" description="Helical" evidence="1">
    <location>
        <begin position="6"/>
        <end position="24"/>
    </location>
</feature>
<dbReference type="Proteomes" id="UP000177382">
    <property type="component" value="Unassembled WGS sequence"/>
</dbReference>
<reference evidence="2 3" key="1">
    <citation type="journal article" date="2016" name="Nat. Commun.">
        <title>Thousands of microbial genomes shed light on interconnected biogeochemical processes in an aquifer system.</title>
        <authorList>
            <person name="Anantharaman K."/>
            <person name="Brown C.T."/>
            <person name="Hug L.A."/>
            <person name="Sharon I."/>
            <person name="Castelle C.J."/>
            <person name="Probst A.J."/>
            <person name="Thomas B.C."/>
            <person name="Singh A."/>
            <person name="Wilkins M.J."/>
            <person name="Karaoz U."/>
            <person name="Brodie E.L."/>
            <person name="Williams K.H."/>
            <person name="Hubbard S.S."/>
            <person name="Banfield J.F."/>
        </authorList>
    </citation>
    <scope>NUCLEOTIDE SEQUENCE [LARGE SCALE GENOMIC DNA]</scope>
</reference>